<dbReference type="InterPro" id="IPR043129">
    <property type="entry name" value="ATPase_NBD"/>
</dbReference>
<dbReference type="InterPro" id="IPR049067">
    <property type="entry name" value="MreB-like_C"/>
</dbReference>
<dbReference type="Pfam" id="PF17989">
    <property type="entry name" value="ALP_N"/>
    <property type="match status" value="1"/>
</dbReference>
<dbReference type="EMBL" id="UOFL01000033">
    <property type="protein sequence ID" value="VAW71845.1"/>
    <property type="molecule type" value="Genomic_DNA"/>
</dbReference>
<evidence type="ECO:0000313" key="3">
    <source>
        <dbReference type="EMBL" id="VAW71845.1"/>
    </source>
</evidence>
<dbReference type="Pfam" id="PF21522">
    <property type="entry name" value="MreB-like_C"/>
    <property type="match status" value="1"/>
</dbReference>
<evidence type="ECO:0000259" key="1">
    <source>
        <dbReference type="Pfam" id="PF17989"/>
    </source>
</evidence>
<sequence>MKKDVVAIDTGYGFVKIVVDYDVHKEIFTEILFPSQSAYTFSEKTGQTEIDQTDVVTVKIGNQMYIAGPDIALHQRANHIQVLTHDYVHSKQYLTLNMAALAYSGATEIQYLVVGLPVDLLDAKKEFLIHLLKGKHQINSELSVTVKNVIPLAQPLGGLVYARQTNAINFRNDQEYLIIDPGYYTLDWFVLQGTKRNKQLSGHYPGGMSLVLEGIAKAISHEHAMDYRDFDAIDKGLRTKQFYINNKPANLSKYLNLALPYLEEPIQAMLNKIGSTQNFDSIIIVGGGGEIFTKILKAYFPSKKMPHINQSIFANARGFYLLGQQFNQTKGVKAS</sequence>
<dbReference type="Gene3D" id="3.30.420.40">
    <property type="match status" value="2"/>
</dbReference>
<feature type="domain" description="Actin homologue MreB-like C-terminal" evidence="2">
    <location>
        <begin position="178"/>
        <end position="297"/>
    </location>
</feature>
<protein>
    <submittedName>
        <fullName evidence="3">Uncharacterized protein</fullName>
    </submittedName>
</protein>
<dbReference type="InterPro" id="IPR040607">
    <property type="entry name" value="ALP_N"/>
</dbReference>
<dbReference type="NCBIfam" id="TIGR03739">
    <property type="entry name" value="PRTRC_D"/>
    <property type="match status" value="1"/>
</dbReference>
<dbReference type="InterPro" id="IPR022389">
    <property type="entry name" value="PRTRC_protein-D"/>
</dbReference>
<reference evidence="3" key="1">
    <citation type="submission" date="2018-06" db="EMBL/GenBank/DDBJ databases">
        <authorList>
            <person name="Zhirakovskaya E."/>
        </authorList>
    </citation>
    <scope>NUCLEOTIDE SEQUENCE</scope>
</reference>
<gene>
    <name evidence="3" type="ORF">MNBD_GAMMA12-1785</name>
</gene>
<evidence type="ECO:0000259" key="2">
    <source>
        <dbReference type="Pfam" id="PF21522"/>
    </source>
</evidence>
<feature type="domain" description="Actin-like protein N-terminal" evidence="1">
    <location>
        <begin position="7"/>
        <end position="157"/>
    </location>
</feature>
<proteinExistence type="predicted"/>
<name>A0A3B0XU32_9ZZZZ</name>
<organism evidence="3">
    <name type="scientific">hydrothermal vent metagenome</name>
    <dbReference type="NCBI Taxonomy" id="652676"/>
    <lineage>
        <taxon>unclassified sequences</taxon>
        <taxon>metagenomes</taxon>
        <taxon>ecological metagenomes</taxon>
    </lineage>
</organism>
<accession>A0A3B0XU32</accession>
<dbReference type="SUPFAM" id="SSF53067">
    <property type="entry name" value="Actin-like ATPase domain"/>
    <property type="match status" value="2"/>
</dbReference>
<dbReference type="AlphaFoldDB" id="A0A3B0XU32"/>